<comment type="similarity">
    <text evidence="16">In the N-terminal section; belongs to the UDP-N-acetylglucosamine 2-epimerase family.</text>
</comment>
<evidence type="ECO:0000256" key="16">
    <source>
        <dbReference type="ARBA" id="ARBA00061189"/>
    </source>
</evidence>
<evidence type="ECO:0000256" key="7">
    <source>
        <dbReference type="ARBA" id="ARBA00022741"/>
    </source>
</evidence>
<dbReference type="InterPro" id="IPR020004">
    <property type="entry name" value="UDP-GlcNAc_Epase"/>
</dbReference>
<evidence type="ECO:0000256" key="10">
    <source>
        <dbReference type="ARBA" id="ARBA00022833"/>
    </source>
</evidence>
<keyword evidence="3" id="KW-0021">Allosteric enzyme</keyword>
<evidence type="ECO:0000256" key="6">
    <source>
        <dbReference type="ARBA" id="ARBA00022723"/>
    </source>
</evidence>
<dbReference type="Proteomes" id="UP000694402">
    <property type="component" value="Unassembled WGS sequence"/>
</dbReference>
<feature type="binding site" evidence="24">
    <location>
        <position position="615"/>
    </location>
    <ligand>
        <name>Zn(2+)</name>
        <dbReference type="ChEBI" id="CHEBI:29105"/>
        <note>structural</note>
    </ligand>
</feature>
<evidence type="ECO:0000256" key="24">
    <source>
        <dbReference type="PIRSR" id="PIRSR620004-3"/>
    </source>
</evidence>
<keyword evidence="5" id="KW-0808">Transferase</keyword>
<evidence type="ECO:0000256" key="17">
    <source>
        <dbReference type="ARBA" id="ARBA00061321"/>
    </source>
</evidence>
<dbReference type="GO" id="GO:0005829">
    <property type="term" value="C:cytosol"/>
    <property type="evidence" value="ECO:0007669"/>
    <property type="project" value="UniProtKB-SubCell"/>
</dbReference>
<dbReference type="AlphaFoldDB" id="A0A8C8CTI7"/>
<dbReference type="Gene3D" id="3.30.420.40">
    <property type="match status" value="2"/>
</dbReference>
<protein>
    <recommendedName>
        <fullName evidence="21">Bifunctional UDP-N-acetylglucosamine 2-epimerase/N-acetylmannosamine kinase</fullName>
        <ecNumber evidence="19">2.7.1.60</ecNumber>
        <ecNumber evidence="20">3.2.1.183</ecNumber>
    </recommendedName>
    <alternativeName>
        <fullName evidence="22">UDP-GlcNAc-2-epimerase/ManAc kinase</fullName>
    </alternativeName>
</protein>
<dbReference type="GO" id="GO:0006047">
    <property type="term" value="P:UDP-N-acetylglucosamine metabolic process"/>
    <property type="evidence" value="ECO:0007669"/>
    <property type="project" value="InterPro"/>
</dbReference>
<keyword evidence="12" id="KW-0511">Multifunctional enzyme</keyword>
<evidence type="ECO:0000259" key="25">
    <source>
        <dbReference type="Pfam" id="PF02350"/>
    </source>
</evidence>
<evidence type="ECO:0000256" key="12">
    <source>
        <dbReference type="ARBA" id="ARBA00023268"/>
    </source>
</evidence>
<dbReference type="GO" id="GO:0004553">
    <property type="term" value="F:hydrolase activity, hydrolyzing O-glycosyl compounds"/>
    <property type="evidence" value="ECO:0007669"/>
    <property type="project" value="InterPro"/>
</dbReference>
<dbReference type="Gene3D" id="3.40.50.2000">
    <property type="entry name" value="Glycogen Phosphorylase B"/>
    <property type="match status" value="2"/>
</dbReference>
<evidence type="ECO:0000256" key="1">
    <source>
        <dbReference type="ARBA" id="ARBA00004514"/>
    </source>
</evidence>
<dbReference type="GO" id="GO:0008761">
    <property type="term" value="F:UDP-N-acetylglucosamine 2-epimerase activity"/>
    <property type="evidence" value="ECO:0007669"/>
    <property type="project" value="UniProtKB-ARBA"/>
</dbReference>
<keyword evidence="10" id="KW-0862">Zinc</keyword>
<evidence type="ECO:0000256" key="20">
    <source>
        <dbReference type="ARBA" id="ARBA00066960"/>
    </source>
</evidence>
<evidence type="ECO:0000256" key="11">
    <source>
        <dbReference type="ARBA" id="ARBA00022840"/>
    </source>
</evidence>
<comment type="pathway">
    <text evidence="15">Amino-sugar metabolism; N-acetylneuraminate biosynthesis.</text>
</comment>
<dbReference type="FunFam" id="3.30.420.40:FF:000060">
    <property type="entry name" value="Bifunctional UDP-N-acetylglucosamine 2-epimerase/N-acetylmannosamine kinase"/>
    <property type="match status" value="1"/>
</dbReference>
<dbReference type="GO" id="GO:0005524">
    <property type="term" value="F:ATP binding"/>
    <property type="evidence" value="ECO:0007669"/>
    <property type="project" value="UniProtKB-KW"/>
</dbReference>
<dbReference type="PANTHER" id="PTHR18964:SF149">
    <property type="entry name" value="BIFUNCTIONAL UDP-N-ACETYLGLUCOSAMINE 2-EPIMERASE_N-ACETYLMANNOSAMINE KINASE"/>
    <property type="match status" value="1"/>
</dbReference>
<comment type="subcellular location">
    <subcellularLocation>
        <location evidence="1">Cytoplasm</location>
        <location evidence="1">Cytosol</location>
    </subcellularLocation>
</comment>
<dbReference type="FunFam" id="3.40.50.2000:FF:000015">
    <property type="entry name" value="Bifunctional UDP-N-acetylglucosamine 2-epimerase/N-acetylmannosamine kinase"/>
    <property type="match status" value="1"/>
</dbReference>
<evidence type="ECO:0000256" key="3">
    <source>
        <dbReference type="ARBA" id="ARBA00022533"/>
    </source>
</evidence>
<keyword evidence="7" id="KW-0547">Nucleotide-binding</keyword>
<evidence type="ECO:0000256" key="15">
    <source>
        <dbReference type="ARBA" id="ARBA00060599"/>
    </source>
</evidence>
<evidence type="ECO:0000256" key="2">
    <source>
        <dbReference type="ARBA" id="ARBA00022490"/>
    </source>
</evidence>
<keyword evidence="9" id="KW-0378">Hydrolase</keyword>
<dbReference type="PRINTS" id="PR00475">
    <property type="entry name" value="HEXOKINASE"/>
</dbReference>
<comment type="similarity">
    <text evidence="17">In the C-terminal section; belongs to the ROK (NagC/XylR) family.</text>
</comment>
<dbReference type="CDD" id="cd24060">
    <property type="entry name" value="ASKHA_NBD_ROK_GNE"/>
    <property type="match status" value="1"/>
</dbReference>
<dbReference type="Pfam" id="PF02350">
    <property type="entry name" value="Epimerase_2"/>
    <property type="match status" value="1"/>
</dbReference>
<evidence type="ECO:0000256" key="14">
    <source>
        <dbReference type="ARBA" id="ARBA00050904"/>
    </source>
</evidence>
<evidence type="ECO:0000256" key="5">
    <source>
        <dbReference type="ARBA" id="ARBA00022679"/>
    </source>
</evidence>
<sequence length="757" mass="83739">MQHLNSEHHRSFSAHQELYYLRMQRMREKTDKMEENKATRKLRVCVATCNRADYSKLAPIMFGIKANPDEFELEVVVLGSHLIDDYGNTFRMIEQDDFDIGSKLHTIVRGEDEAAMVESVGLALVKLPDVLHRLRPDVLVVHGDRFDALALATAAALMNIRILHLEGGEVSGTIDDSIRHAISKLAHYHACCTRTAEQHLIAMCEDHTRILLAGCPSYDKLLAAHHRDDYMDIIRNWLGDNVKEHDYIVALQHPVTTDIKNSIKIYELMLDALISFNKKTLVLFPNIDAGSKEMVRVMRKKGVEQHPNFRAVKHVPFEQFIQLVCHAGAMIGNSSCGVREAGAFGTPVINLGSRQTGRETGENVLHVRDADTQNKIYHALELQFGKRYPCSKIYGDGNAVPRILKFLQTIDLDEPLQKTFCFPPVKEWDISQDIDHILETQSALAVDLGGTNLRVAIVSMRGKIVKKYTQANPKTYETRMELILKMCMEAVIDAVHLNCRILGVGVSTGGRVNPQEGVILHSTKLIQEWSSIDIRTPISDALHLPVWVDNDGNCAALAEKKFGHGKGVENFVTIITGTGIGGGIIQHNELIHGSTFCAAELGHIMVSLDGPECMCGSRGCIEAYASGMALQKEAKRLHDEELLEVEGMVDLKKAESVSAIHLINAARLGNHKAEAVLRTAGMALGVGIINILHMVNPSLVILSGVLAAHYQAPVQQVIGQRALTSAQSIQVLTSDLEEPALLGAASMVLDYTTRRIY</sequence>
<dbReference type="CDD" id="cd03786">
    <property type="entry name" value="GTB_UDP-GlcNAc_2-Epimerase"/>
    <property type="match status" value="1"/>
</dbReference>
<comment type="catalytic activity">
    <reaction evidence="13">
        <text>an N-acyl-D-mannosamine + ATP = an N-acyl-D-mannosamine 6-phosphate + ADP + H(+)</text>
        <dbReference type="Rhea" id="RHEA:23832"/>
        <dbReference type="ChEBI" id="CHEBI:15378"/>
        <dbReference type="ChEBI" id="CHEBI:16062"/>
        <dbReference type="ChEBI" id="CHEBI:30616"/>
        <dbReference type="ChEBI" id="CHEBI:57666"/>
        <dbReference type="ChEBI" id="CHEBI:456216"/>
        <dbReference type="EC" id="2.7.1.60"/>
    </reaction>
    <physiologicalReaction direction="left-to-right" evidence="13">
        <dbReference type="Rhea" id="RHEA:23833"/>
    </physiologicalReaction>
</comment>
<evidence type="ECO:0000256" key="21">
    <source>
        <dbReference type="ARBA" id="ARBA00071183"/>
    </source>
</evidence>
<feature type="active site" evidence="23">
    <location>
        <position position="551"/>
    </location>
</feature>
<feature type="binding site" evidence="24">
    <location>
        <position position="620"/>
    </location>
    <ligand>
        <name>Zn(2+)</name>
        <dbReference type="ChEBI" id="CHEBI:29105"/>
        <note>structural</note>
    </ligand>
</feature>
<keyword evidence="2" id="KW-0963">Cytoplasm</keyword>
<keyword evidence="11" id="KW-0067">ATP-binding</keyword>
<evidence type="ECO:0000256" key="9">
    <source>
        <dbReference type="ARBA" id="ARBA00022801"/>
    </source>
</evidence>
<comment type="catalytic activity">
    <reaction evidence="14">
        <text>UDP-N-acetyl-alpha-D-glucosamine + H2O = aldehydo-N-acetyl-D-mannosamine + UDP + H(+)</text>
        <dbReference type="Rhea" id="RHEA:30683"/>
        <dbReference type="ChEBI" id="CHEBI:15377"/>
        <dbReference type="ChEBI" id="CHEBI:15378"/>
        <dbReference type="ChEBI" id="CHEBI:17122"/>
        <dbReference type="ChEBI" id="CHEBI:57705"/>
        <dbReference type="ChEBI" id="CHEBI:58223"/>
        <dbReference type="EC" id="3.2.1.183"/>
    </reaction>
    <physiologicalReaction direction="left-to-right" evidence="14">
        <dbReference type="Rhea" id="RHEA:30684"/>
    </physiologicalReaction>
</comment>
<dbReference type="GO" id="GO:0046872">
    <property type="term" value="F:metal ion binding"/>
    <property type="evidence" value="ECO:0007669"/>
    <property type="project" value="UniProtKB-KW"/>
</dbReference>
<dbReference type="GO" id="GO:0009384">
    <property type="term" value="F:N-acylmannosamine kinase activity"/>
    <property type="evidence" value="ECO:0007669"/>
    <property type="project" value="UniProtKB-EC"/>
</dbReference>
<dbReference type="InterPro" id="IPR000600">
    <property type="entry name" value="ROK"/>
</dbReference>
<reference evidence="26" key="1">
    <citation type="submission" date="2025-08" db="UniProtKB">
        <authorList>
            <consortium name="Ensembl"/>
        </authorList>
    </citation>
    <scope>IDENTIFICATION</scope>
</reference>
<evidence type="ECO:0000256" key="23">
    <source>
        <dbReference type="PIRSR" id="PIRSR620004-1"/>
    </source>
</evidence>
<keyword evidence="27" id="KW-1185">Reference proteome</keyword>
<evidence type="ECO:0000256" key="18">
    <source>
        <dbReference type="ARBA" id="ARBA00064721"/>
    </source>
</evidence>
<reference evidence="26" key="2">
    <citation type="submission" date="2025-09" db="UniProtKB">
        <authorList>
            <consortium name="Ensembl"/>
        </authorList>
    </citation>
    <scope>IDENTIFICATION</scope>
</reference>
<dbReference type="Pfam" id="PF00480">
    <property type="entry name" value="ROK"/>
    <property type="match status" value="1"/>
</dbReference>
<evidence type="ECO:0000256" key="13">
    <source>
        <dbReference type="ARBA" id="ARBA00050864"/>
    </source>
</evidence>
<dbReference type="InterPro" id="IPR043129">
    <property type="entry name" value="ATPase_NBD"/>
</dbReference>
<feature type="binding site" evidence="24">
    <location>
        <position position="603"/>
    </location>
    <ligand>
        <name>Zn(2+)</name>
        <dbReference type="ChEBI" id="CHEBI:29105"/>
        <note>structural</note>
    </ligand>
</feature>
<dbReference type="EC" id="3.2.1.183" evidence="20"/>
<evidence type="ECO:0000256" key="8">
    <source>
        <dbReference type="ARBA" id="ARBA00022777"/>
    </source>
</evidence>
<dbReference type="InterPro" id="IPR003331">
    <property type="entry name" value="UDP_GlcNAc_Epimerase_2_dom"/>
</dbReference>
<dbReference type="PANTHER" id="PTHR18964">
    <property type="entry name" value="ROK (REPRESSOR, ORF, KINASE) FAMILY"/>
    <property type="match status" value="1"/>
</dbReference>
<evidence type="ECO:0000256" key="4">
    <source>
        <dbReference type="ARBA" id="ARBA00022553"/>
    </source>
</evidence>
<keyword evidence="6" id="KW-0479">Metal-binding</keyword>
<dbReference type="GeneTree" id="ENSGT00390000017246"/>
<feature type="domain" description="UDP-N-acetylglucosamine 2-epimerase" evidence="25">
    <location>
        <begin position="69"/>
        <end position="407"/>
    </location>
</feature>
<dbReference type="NCBIfam" id="TIGR03568">
    <property type="entry name" value="NeuC_NnaA"/>
    <property type="match status" value="1"/>
</dbReference>
<comment type="subunit">
    <text evidence="18">Homodimer. Homotetramer. Homohexamer. The hexameric form exhibits both enzyme activities, whereas the dimeric form only catalyzes the phosphorylation of N-acyl-D-mannosamine.</text>
</comment>
<proteinExistence type="inferred from homology"/>
<dbReference type="SUPFAM" id="SSF53756">
    <property type="entry name" value="UDP-Glycosyltransferase/glycogen phosphorylase"/>
    <property type="match status" value="1"/>
</dbReference>
<keyword evidence="8" id="KW-0418">Kinase</keyword>
<organism evidence="26 27">
    <name type="scientific">Oncorhynchus tshawytscha</name>
    <name type="common">Chinook salmon</name>
    <name type="synonym">Salmo tshawytscha</name>
    <dbReference type="NCBI Taxonomy" id="74940"/>
    <lineage>
        <taxon>Eukaryota</taxon>
        <taxon>Metazoa</taxon>
        <taxon>Chordata</taxon>
        <taxon>Craniata</taxon>
        <taxon>Vertebrata</taxon>
        <taxon>Euteleostomi</taxon>
        <taxon>Actinopterygii</taxon>
        <taxon>Neopterygii</taxon>
        <taxon>Teleostei</taxon>
        <taxon>Protacanthopterygii</taxon>
        <taxon>Salmoniformes</taxon>
        <taxon>Salmonidae</taxon>
        <taxon>Salmoninae</taxon>
        <taxon>Oncorhynchus</taxon>
    </lineage>
</organism>
<name>A0A8C8CTI7_ONCTS</name>
<evidence type="ECO:0000256" key="19">
    <source>
        <dbReference type="ARBA" id="ARBA00066377"/>
    </source>
</evidence>
<feature type="binding site" evidence="24">
    <location>
        <position position="613"/>
    </location>
    <ligand>
        <name>Zn(2+)</name>
        <dbReference type="ChEBI" id="CHEBI:29105"/>
        <note>structural</note>
    </ligand>
</feature>
<dbReference type="Ensembl" id="ENSOTST00005018369.2">
    <property type="protein sequence ID" value="ENSOTSP00005016863.2"/>
    <property type="gene ID" value="ENSOTSG00005007744.2"/>
</dbReference>
<dbReference type="SUPFAM" id="SSF53067">
    <property type="entry name" value="Actin-like ATPase domain"/>
    <property type="match status" value="1"/>
</dbReference>
<dbReference type="EC" id="2.7.1.60" evidence="19"/>
<accession>A0A8C8CTI7</accession>
<keyword evidence="4" id="KW-0597">Phosphoprotein</keyword>
<evidence type="ECO:0000313" key="26">
    <source>
        <dbReference type="Ensembl" id="ENSOTSP00005016863.2"/>
    </source>
</evidence>
<evidence type="ECO:0000256" key="22">
    <source>
        <dbReference type="ARBA" id="ARBA00081985"/>
    </source>
</evidence>
<gene>
    <name evidence="26" type="primary">GNE</name>
</gene>
<dbReference type="FunFam" id="3.40.50.2000:FF:000013">
    <property type="entry name" value="Bifunctional UDP-N-acetylglucosamine 2-epimerase/N-acetylmannosamine kinase"/>
    <property type="match status" value="1"/>
</dbReference>
<dbReference type="FunFam" id="3.30.420.40:FF:000053">
    <property type="entry name" value="Bifunctional UDP-N-acetylglucosamine 2-epimerase/N-acetylmannosamine kinase"/>
    <property type="match status" value="1"/>
</dbReference>
<evidence type="ECO:0000313" key="27">
    <source>
        <dbReference type="Proteomes" id="UP000694402"/>
    </source>
</evidence>